<protein>
    <recommendedName>
        <fullName evidence="3">Fucose-specific lectin</fullName>
    </recommendedName>
</protein>
<accession>A0A8H5YSE8</accession>
<evidence type="ECO:0000313" key="1">
    <source>
        <dbReference type="EMBL" id="KAF5717622.1"/>
    </source>
</evidence>
<reference evidence="1 2" key="1">
    <citation type="submission" date="2020-05" db="EMBL/GenBank/DDBJ databases">
        <title>Identification and distribution of gene clusters putatively required for synthesis of sphingolipid metabolism inhibitors in phylogenetically diverse species of the filamentous fungus Fusarium.</title>
        <authorList>
            <person name="Kim H.-S."/>
            <person name="Busman M."/>
            <person name="Brown D.W."/>
            <person name="Divon H."/>
            <person name="Uhlig S."/>
            <person name="Proctor R.H."/>
        </authorList>
    </citation>
    <scope>NUCLEOTIDE SEQUENCE [LARGE SCALE GENOMIC DNA]</scope>
    <source>
        <strain evidence="1 2">NRRL 66235</strain>
    </source>
</reference>
<evidence type="ECO:0000313" key="2">
    <source>
        <dbReference type="Proteomes" id="UP000544331"/>
    </source>
</evidence>
<dbReference type="EMBL" id="JAAOAN010000184">
    <property type="protein sequence ID" value="KAF5717622.1"/>
    <property type="molecule type" value="Genomic_DNA"/>
</dbReference>
<comment type="caution">
    <text evidence="1">The sequence shown here is derived from an EMBL/GenBank/DDBJ whole genome shotgun (WGS) entry which is preliminary data.</text>
</comment>
<dbReference type="Proteomes" id="UP000544331">
    <property type="component" value="Unassembled WGS sequence"/>
</dbReference>
<dbReference type="SUPFAM" id="SSF89372">
    <property type="entry name" value="Fucose-specific lectin"/>
    <property type="match status" value="1"/>
</dbReference>
<name>A0A8H5YSE8_9HYPO</name>
<proteinExistence type="predicted"/>
<organism evidence="1 2">
    <name type="scientific">Fusarium mundagurra</name>
    <dbReference type="NCBI Taxonomy" id="1567541"/>
    <lineage>
        <taxon>Eukaryota</taxon>
        <taxon>Fungi</taxon>
        <taxon>Dikarya</taxon>
        <taxon>Ascomycota</taxon>
        <taxon>Pezizomycotina</taxon>
        <taxon>Sordariomycetes</taxon>
        <taxon>Hypocreomycetidae</taxon>
        <taxon>Hypocreales</taxon>
        <taxon>Nectriaceae</taxon>
        <taxon>Fusarium</taxon>
        <taxon>Fusarium fujikuroi species complex</taxon>
    </lineage>
</organism>
<evidence type="ECO:0008006" key="3">
    <source>
        <dbReference type="Google" id="ProtNLM"/>
    </source>
</evidence>
<dbReference type="OrthoDB" id="4977986at2759"/>
<keyword evidence="2" id="KW-1185">Reference proteome</keyword>
<gene>
    <name evidence="1" type="ORF">FMUND_5663</name>
</gene>
<sequence>MGSQLQLKDVATVATPIAQQDIIFHVTADNSIAYWSSKTQDETEGEQYNSDNLKVDGNKIYVNKNLPILAAVAYMNKNGQDEVRVFYVDKEKRKLREVRRIGPSGSKWSIGQVLNNKDYDIAPNSGLTANVVETQNGKRQLKVFYQKETDQLSVSYSVLAVDNVWSTRDDWSNRYDVTQ</sequence>
<dbReference type="AlphaFoldDB" id="A0A8H5YSE8"/>
<dbReference type="Gene3D" id="2.120.10.70">
    <property type="entry name" value="Fucose-specific lectin"/>
    <property type="match status" value="1"/>
</dbReference>